<evidence type="ECO:0000313" key="3">
    <source>
        <dbReference type="EMBL" id="QES30265.1"/>
    </source>
</evidence>
<evidence type="ECO:0000259" key="2">
    <source>
        <dbReference type="Pfam" id="PF13581"/>
    </source>
</evidence>
<dbReference type="PANTHER" id="PTHR35526">
    <property type="entry name" value="ANTI-SIGMA-F FACTOR RSBW-RELATED"/>
    <property type="match status" value="1"/>
</dbReference>
<protein>
    <recommendedName>
        <fullName evidence="2">Histidine kinase/HSP90-like ATPase domain-containing protein</fullName>
    </recommendedName>
</protein>
<keyword evidence="1" id="KW-0723">Serine/threonine-protein kinase</keyword>
<keyword evidence="1" id="KW-0808">Transferase</keyword>
<dbReference type="InterPro" id="IPR036890">
    <property type="entry name" value="HATPase_C_sf"/>
</dbReference>
<dbReference type="GO" id="GO:0004674">
    <property type="term" value="F:protein serine/threonine kinase activity"/>
    <property type="evidence" value="ECO:0007669"/>
    <property type="project" value="UniProtKB-KW"/>
</dbReference>
<dbReference type="InterPro" id="IPR003594">
    <property type="entry name" value="HATPase_dom"/>
</dbReference>
<organism evidence="3 4">
    <name type="scientific">Streptomyces venezuelae</name>
    <dbReference type="NCBI Taxonomy" id="54571"/>
    <lineage>
        <taxon>Bacteria</taxon>
        <taxon>Bacillati</taxon>
        <taxon>Actinomycetota</taxon>
        <taxon>Actinomycetes</taxon>
        <taxon>Kitasatosporales</taxon>
        <taxon>Streptomycetaceae</taxon>
        <taxon>Streptomyces</taxon>
    </lineage>
</organism>
<gene>
    <name evidence="3" type="ORF">DEJ47_30950</name>
</gene>
<evidence type="ECO:0000256" key="1">
    <source>
        <dbReference type="ARBA" id="ARBA00022527"/>
    </source>
</evidence>
<dbReference type="Pfam" id="PF13581">
    <property type="entry name" value="HATPase_c_2"/>
    <property type="match status" value="1"/>
</dbReference>
<dbReference type="CDD" id="cd16936">
    <property type="entry name" value="HATPase_RsbW-like"/>
    <property type="match status" value="1"/>
</dbReference>
<dbReference type="PANTHER" id="PTHR35526:SF3">
    <property type="entry name" value="ANTI-SIGMA-F FACTOR RSBW"/>
    <property type="match status" value="1"/>
</dbReference>
<sequence length="147" mass="15629">MPTQARPAAAPRTFAQRFSSTPRGARLARRLTRYHLDGWGIAYDTELSDAAEAIVAELAANAVTHGRVPGLDFELGLTLRADTLRIEVADARADVVSHVARKSGGAEGESGRGLVIVAALATEWGVAGRKVGKTVWAELTTQGHERS</sequence>
<name>A0A5P2BIH9_STRVZ</name>
<dbReference type="Gene3D" id="3.30.565.10">
    <property type="entry name" value="Histidine kinase-like ATPase, C-terminal domain"/>
    <property type="match status" value="1"/>
</dbReference>
<dbReference type="RefSeq" id="WP_150173782.1">
    <property type="nucleotide sequence ID" value="NZ_CP029193.1"/>
</dbReference>
<dbReference type="SUPFAM" id="SSF55874">
    <property type="entry name" value="ATPase domain of HSP90 chaperone/DNA topoisomerase II/histidine kinase"/>
    <property type="match status" value="1"/>
</dbReference>
<dbReference type="Proteomes" id="UP000323046">
    <property type="component" value="Chromosome"/>
</dbReference>
<keyword evidence="4" id="KW-1185">Reference proteome</keyword>
<evidence type="ECO:0000313" key="4">
    <source>
        <dbReference type="Proteomes" id="UP000323046"/>
    </source>
</evidence>
<dbReference type="AlphaFoldDB" id="A0A5P2BIH9"/>
<dbReference type="EMBL" id="CP029193">
    <property type="protein sequence ID" value="QES30265.1"/>
    <property type="molecule type" value="Genomic_DNA"/>
</dbReference>
<feature type="domain" description="Histidine kinase/HSP90-like ATPase" evidence="2">
    <location>
        <begin position="18"/>
        <end position="137"/>
    </location>
</feature>
<accession>A0A5P2BIH9</accession>
<keyword evidence="1" id="KW-0418">Kinase</keyword>
<proteinExistence type="predicted"/>
<dbReference type="OrthoDB" id="3473697at2"/>
<dbReference type="InterPro" id="IPR050267">
    <property type="entry name" value="Anti-sigma-factor_SerPK"/>
</dbReference>
<reference evidence="3 4" key="1">
    <citation type="submission" date="2018-05" db="EMBL/GenBank/DDBJ databases">
        <title>Streptomyces venezuelae.</title>
        <authorList>
            <person name="Kim W."/>
            <person name="Lee N."/>
            <person name="Cho B.-K."/>
        </authorList>
    </citation>
    <scope>NUCLEOTIDE SEQUENCE [LARGE SCALE GENOMIC DNA]</scope>
    <source>
        <strain evidence="3 4">ATCC 14583</strain>
    </source>
</reference>